<reference evidence="2" key="1">
    <citation type="submission" date="2020-01" db="EMBL/GenBank/DDBJ databases">
        <title>Genome sequence of Kobresia littledalei, the first chromosome-level genome in the family Cyperaceae.</title>
        <authorList>
            <person name="Qu G."/>
        </authorList>
    </citation>
    <scope>NUCLEOTIDE SEQUENCE</scope>
    <source>
        <strain evidence="2">C.B.Clarke</strain>
        <tissue evidence="2">Leaf</tissue>
    </source>
</reference>
<evidence type="ECO:0000313" key="3">
    <source>
        <dbReference type="Proteomes" id="UP000623129"/>
    </source>
</evidence>
<gene>
    <name evidence="2" type="ORF">FCM35_KLT18013</name>
</gene>
<name>A0A833RE05_9POAL</name>
<proteinExistence type="predicted"/>
<keyword evidence="1" id="KW-0732">Signal</keyword>
<evidence type="ECO:0000313" key="2">
    <source>
        <dbReference type="EMBL" id="KAF3337426.1"/>
    </source>
</evidence>
<feature type="chain" id="PRO_5032619209" evidence="1">
    <location>
        <begin position="20"/>
        <end position="102"/>
    </location>
</feature>
<dbReference type="AlphaFoldDB" id="A0A833RE05"/>
<sequence>MVWCVYATALLAGIETAEADINVCWYHCPVNVARVTGVVLDLCLLLFVDLDWKFVYNYDLISSFGLSVLLRHMYGTDVEGFGIIDNGELMIQKEKEENILVI</sequence>
<feature type="signal peptide" evidence="1">
    <location>
        <begin position="1"/>
        <end position="19"/>
    </location>
</feature>
<dbReference type="Proteomes" id="UP000623129">
    <property type="component" value="Unassembled WGS sequence"/>
</dbReference>
<organism evidence="2 3">
    <name type="scientific">Carex littledalei</name>
    <dbReference type="NCBI Taxonomy" id="544730"/>
    <lineage>
        <taxon>Eukaryota</taxon>
        <taxon>Viridiplantae</taxon>
        <taxon>Streptophyta</taxon>
        <taxon>Embryophyta</taxon>
        <taxon>Tracheophyta</taxon>
        <taxon>Spermatophyta</taxon>
        <taxon>Magnoliopsida</taxon>
        <taxon>Liliopsida</taxon>
        <taxon>Poales</taxon>
        <taxon>Cyperaceae</taxon>
        <taxon>Cyperoideae</taxon>
        <taxon>Cariceae</taxon>
        <taxon>Carex</taxon>
        <taxon>Carex subgen. Euthyceras</taxon>
    </lineage>
</organism>
<keyword evidence="3" id="KW-1185">Reference proteome</keyword>
<evidence type="ECO:0000256" key="1">
    <source>
        <dbReference type="SAM" id="SignalP"/>
    </source>
</evidence>
<comment type="caution">
    <text evidence="2">The sequence shown here is derived from an EMBL/GenBank/DDBJ whole genome shotgun (WGS) entry which is preliminary data.</text>
</comment>
<dbReference type="EMBL" id="SWLB01000006">
    <property type="protein sequence ID" value="KAF3337426.1"/>
    <property type="molecule type" value="Genomic_DNA"/>
</dbReference>
<accession>A0A833RE05</accession>
<protein>
    <submittedName>
        <fullName evidence="2">Uncharacterized protein</fullName>
    </submittedName>
</protein>